<dbReference type="VEuPathDB" id="FungiDB:FUN_015669"/>
<dbReference type="Proteomes" id="UP000232688">
    <property type="component" value="Unassembled WGS sequence"/>
</dbReference>
<dbReference type="VEuPathDB" id="FungiDB:RhiirA1_479523"/>
<dbReference type="Gene3D" id="3.30.750.60">
    <property type="entry name" value="Endosialidase, N-terminal extension domain"/>
    <property type="match status" value="1"/>
</dbReference>
<comment type="caution">
    <text evidence="1">The sequence shown here is derived from an EMBL/GenBank/DDBJ whole genome shotgun (WGS) entry which is preliminary data.</text>
</comment>
<evidence type="ECO:0000313" key="2">
    <source>
        <dbReference type="EMBL" id="PKC53329.1"/>
    </source>
</evidence>
<dbReference type="EMBL" id="LLXH01004360">
    <property type="protein sequence ID" value="PKC53329.1"/>
    <property type="molecule type" value="Genomic_DNA"/>
</dbReference>
<evidence type="ECO:0000313" key="1">
    <source>
        <dbReference type="EMBL" id="PKC53328.1"/>
    </source>
</evidence>
<organism evidence="1 3">
    <name type="scientific">Rhizophagus irregularis</name>
    <dbReference type="NCBI Taxonomy" id="588596"/>
    <lineage>
        <taxon>Eukaryota</taxon>
        <taxon>Fungi</taxon>
        <taxon>Fungi incertae sedis</taxon>
        <taxon>Mucoromycota</taxon>
        <taxon>Glomeromycotina</taxon>
        <taxon>Glomeromycetes</taxon>
        <taxon>Glomerales</taxon>
        <taxon>Glomeraceae</taxon>
        <taxon>Rhizophagus</taxon>
    </lineage>
</organism>
<name>A0A2N0QQI6_9GLOM</name>
<dbReference type="VEuPathDB" id="FungiDB:RhiirFUN_007508"/>
<gene>
    <name evidence="1" type="ORF">RhiirA1_479523</name>
    <name evidence="2" type="ORF">RhiirA1_511135</name>
</gene>
<accession>A0A2N0QQI6</accession>
<reference evidence="1 3" key="1">
    <citation type="submission" date="2017-10" db="EMBL/GenBank/DDBJ databases">
        <title>Extensive intraspecific genome diversity in a model arbuscular mycorrhizal fungus.</title>
        <authorList>
            <person name="Chen E.C.H."/>
            <person name="Morin E."/>
            <person name="Baudet D."/>
            <person name="Noel J."/>
            <person name="Ndikumana S."/>
            <person name="Charron P."/>
            <person name="St-Onge C."/>
            <person name="Giorgi J."/>
            <person name="Grigoriev I.V."/>
            <person name="Roux C."/>
            <person name="Martin F.M."/>
            <person name="Corradi N."/>
        </authorList>
    </citation>
    <scope>NUCLEOTIDE SEQUENCE [LARGE SCALE GENOMIC DNA]</scope>
    <source>
        <strain evidence="1 3">A1</strain>
    </source>
</reference>
<dbReference type="AlphaFoldDB" id="A0A2N0QQI6"/>
<evidence type="ECO:0000313" key="3">
    <source>
        <dbReference type="Proteomes" id="UP000232688"/>
    </source>
</evidence>
<protein>
    <submittedName>
        <fullName evidence="1">Uncharacterized protein</fullName>
    </submittedName>
</protein>
<reference evidence="1 3" key="2">
    <citation type="submission" date="2017-10" db="EMBL/GenBank/DDBJ databases">
        <title>Genome analyses suggest a sexual origin of heterokaryosis in a supposedly ancient asexual fungus.</title>
        <authorList>
            <person name="Corradi N."/>
            <person name="Sedzielewska K."/>
            <person name="Noel J."/>
            <person name="Charron P."/>
            <person name="Farinelli L."/>
            <person name="Marton T."/>
            <person name="Kruger M."/>
            <person name="Pelin A."/>
            <person name="Brachmann A."/>
            <person name="Corradi N."/>
        </authorList>
    </citation>
    <scope>NUCLEOTIDE SEQUENCE [LARGE SCALE GENOMIC DNA]</scope>
    <source>
        <strain evidence="1 3">A1</strain>
    </source>
</reference>
<dbReference type="VEuPathDB" id="FungiDB:RhiirA1_511135"/>
<proteinExistence type="predicted"/>
<sequence length="263" mass="30771">MEYYELCKLDETVPSKKQNPFAPKLPFRLGVAGTSESGKTKMVVHQLLGSKYPKVYPWMSGEKRGHKIPKGGSKNFGERYILCDDLIVVAQHQDEELWEVVQCFYEFIAMDKQAPWYENVRFKLIAPEDLPDISSFKRTGRSTVIVFDDLAGEPLATQLKIVPFFRSGRHEGISSIYIAQRFYEIHQNIRRNFKYISLHRGCGTLDSIKRILKDMYDDYEPLAKKVYEVIKKHFVVIDIQRPSDDPLSIRFRWDKPLKDWQND</sequence>
<dbReference type="EMBL" id="LLXH01004361">
    <property type="protein sequence ID" value="PKC53328.1"/>
    <property type="molecule type" value="Genomic_DNA"/>
</dbReference>